<dbReference type="Proteomes" id="UP000284557">
    <property type="component" value="Unassembled WGS sequence"/>
</dbReference>
<evidence type="ECO:0008006" key="3">
    <source>
        <dbReference type="Google" id="ProtNLM"/>
    </source>
</evidence>
<protein>
    <recommendedName>
        <fullName evidence="3">TetR family transcriptional regulator</fullName>
    </recommendedName>
</protein>
<dbReference type="AlphaFoldDB" id="A0ABD7HQ20"/>
<sequence>MSAVMADDDGEVPYPEAERELRMRLNAARLLVHSVDPNPEGVRLAMQSVGAEDVPAFWPQVLELGATYLPPEAVARLRDEILGLLVVLEDQG</sequence>
<evidence type="ECO:0000313" key="1">
    <source>
        <dbReference type="EMBL" id="RIT40065.1"/>
    </source>
</evidence>
<proteinExistence type="predicted"/>
<evidence type="ECO:0000313" key="2">
    <source>
        <dbReference type="Proteomes" id="UP000284557"/>
    </source>
</evidence>
<accession>A0ABD7HQ20</accession>
<gene>
    <name evidence="1" type="ORF">D2E76_09635</name>
</gene>
<organism evidence="1 2">
    <name type="scientific">Mycobacteroides abscessus</name>
    <dbReference type="NCBI Taxonomy" id="36809"/>
    <lineage>
        <taxon>Bacteria</taxon>
        <taxon>Bacillati</taxon>
        <taxon>Actinomycetota</taxon>
        <taxon>Actinomycetes</taxon>
        <taxon>Mycobacteriales</taxon>
        <taxon>Mycobacteriaceae</taxon>
        <taxon>Mycobacteroides</taxon>
    </lineage>
</organism>
<name>A0ABD7HQ20_9MYCO</name>
<dbReference type="EMBL" id="QXBN01000006">
    <property type="protein sequence ID" value="RIT40065.1"/>
    <property type="molecule type" value="Genomic_DNA"/>
</dbReference>
<reference evidence="1 2" key="1">
    <citation type="submission" date="2018-08" db="EMBL/GenBank/DDBJ databases">
        <title>Linezolid Resistance in Mycobacterium abscessus: MIC Distribution and Comprehensive Investigation of Resistance Mechanisms.</title>
        <authorList>
            <person name="Ye M."/>
            <person name="Xu L."/>
            <person name="Zou Y."/>
            <person name="Li B."/>
            <person name="Guo Q."/>
            <person name="Zhang Y."/>
            <person name="Zhan M."/>
            <person name="Xu B."/>
            <person name="Yu F."/>
            <person name="Zhang Z."/>
            <person name="Chu H."/>
        </authorList>
    </citation>
    <scope>NUCLEOTIDE SEQUENCE [LARGE SCALE GENOMIC DNA]</scope>
    <source>
        <strain evidence="1 2">G143</strain>
    </source>
</reference>
<comment type="caution">
    <text evidence="1">The sequence shown here is derived from an EMBL/GenBank/DDBJ whole genome shotgun (WGS) entry which is preliminary data.</text>
</comment>